<dbReference type="GO" id="GO:0032993">
    <property type="term" value="C:protein-DNA complex"/>
    <property type="evidence" value="ECO:0007669"/>
    <property type="project" value="TreeGrafter"/>
</dbReference>
<evidence type="ECO:0000256" key="8">
    <source>
        <dbReference type="PROSITE-ProRule" id="PRU00169"/>
    </source>
</evidence>
<dbReference type="Pfam" id="PF00072">
    <property type="entry name" value="Response_reg"/>
    <property type="match status" value="1"/>
</dbReference>
<dbReference type="PROSITE" id="PS50110">
    <property type="entry name" value="RESPONSE_REGULATORY"/>
    <property type="match status" value="1"/>
</dbReference>
<dbReference type="PANTHER" id="PTHR48111">
    <property type="entry name" value="REGULATOR OF RPOS"/>
    <property type="match status" value="1"/>
</dbReference>
<evidence type="ECO:0000256" key="3">
    <source>
        <dbReference type="ARBA" id="ARBA00023012"/>
    </source>
</evidence>
<dbReference type="PANTHER" id="PTHR48111:SF22">
    <property type="entry name" value="REGULATOR OF RPOS"/>
    <property type="match status" value="1"/>
</dbReference>
<keyword evidence="5 9" id="KW-0238">DNA-binding</keyword>
<feature type="domain" description="Response regulatory" evidence="10">
    <location>
        <begin position="2"/>
        <end position="116"/>
    </location>
</feature>
<keyword evidence="4" id="KW-0805">Transcription regulation</keyword>
<dbReference type="Gene3D" id="6.10.250.690">
    <property type="match status" value="1"/>
</dbReference>
<gene>
    <name evidence="12" type="ORF">Gferi_24550</name>
</gene>
<keyword evidence="3" id="KW-0902">Two-component regulatory system</keyword>
<dbReference type="EMBL" id="CP017269">
    <property type="protein sequence ID" value="AOT72441.1"/>
    <property type="molecule type" value="Genomic_DNA"/>
</dbReference>
<dbReference type="InterPro" id="IPR001789">
    <property type="entry name" value="Sig_transdc_resp-reg_receiver"/>
</dbReference>
<organism evidence="12 13">
    <name type="scientific">Geosporobacter ferrireducens</name>
    <dbReference type="NCBI Taxonomy" id="1424294"/>
    <lineage>
        <taxon>Bacteria</taxon>
        <taxon>Bacillati</taxon>
        <taxon>Bacillota</taxon>
        <taxon>Clostridia</taxon>
        <taxon>Peptostreptococcales</taxon>
        <taxon>Thermotaleaceae</taxon>
        <taxon>Geosporobacter</taxon>
    </lineage>
</organism>
<dbReference type="PROSITE" id="PS51755">
    <property type="entry name" value="OMPR_PHOB"/>
    <property type="match status" value="1"/>
</dbReference>
<name>A0A1D8GND9_9FIRM</name>
<dbReference type="SMART" id="SM00862">
    <property type="entry name" value="Trans_reg_C"/>
    <property type="match status" value="1"/>
</dbReference>
<reference evidence="12 13" key="1">
    <citation type="submission" date="2016-09" db="EMBL/GenBank/DDBJ databases">
        <title>Genomic analysis reveals versatility of anaerobic energy metabolism of Geosporobacter ferrireducens IRF9 of phylum Firmicutes.</title>
        <authorList>
            <person name="Kim S.-J."/>
        </authorList>
    </citation>
    <scope>NUCLEOTIDE SEQUENCE [LARGE SCALE GENOMIC DNA]</scope>
    <source>
        <strain evidence="12 13">IRF9</strain>
    </source>
</reference>
<evidence type="ECO:0000313" key="13">
    <source>
        <dbReference type="Proteomes" id="UP000095743"/>
    </source>
</evidence>
<dbReference type="SMART" id="SM00448">
    <property type="entry name" value="REC"/>
    <property type="match status" value="1"/>
</dbReference>
<dbReference type="InterPro" id="IPR036388">
    <property type="entry name" value="WH-like_DNA-bd_sf"/>
</dbReference>
<dbReference type="STRING" id="1424294.Gferi_24550"/>
<keyword evidence="6" id="KW-0804">Transcription</keyword>
<keyword evidence="13" id="KW-1185">Reference proteome</keyword>
<evidence type="ECO:0000256" key="9">
    <source>
        <dbReference type="PROSITE-ProRule" id="PRU01091"/>
    </source>
</evidence>
<feature type="DNA-binding region" description="OmpR/PhoB-type" evidence="9">
    <location>
        <begin position="124"/>
        <end position="222"/>
    </location>
</feature>
<dbReference type="GO" id="GO:0000976">
    <property type="term" value="F:transcription cis-regulatory region binding"/>
    <property type="evidence" value="ECO:0007669"/>
    <property type="project" value="TreeGrafter"/>
</dbReference>
<dbReference type="Gene3D" id="3.40.50.2300">
    <property type="match status" value="1"/>
</dbReference>
<evidence type="ECO:0000256" key="4">
    <source>
        <dbReference type="ARBA" id="ARBA00023015"/>
    </source>
</evidence>
<proteinExistence type="predicted"/>
<accession>A0A1D8GND9</accession>
<dbReference type="GO" id="GO:0005829">
    <property type="term" value="C:cytosol"/>
    <property type="evidence" value="ECO:0007669"/>
    <property type="project" value="TreeGrafter"/>
</dbReference>
<dbReference type="GO" id="GO:0000156">
    <property type="term" value="F:phosphorelay response regulator activity"/>
    <property type="evidence" value="ECO:0007669"/>
    <property type="project" value="TreeGrafter"/>
</dbReference>
<evidence type="ECO:0000256" key="7">
    <source>
        <dbReference type="ARBA" id="ARBA00024867"/>
    </source>
</evidence>
<dbReference type="Gene3D" id="1.10.10.10">
    <property type="entry name" value="Winged helix-like DNA-binding domain superfamily/Winged helix DNA-binding domain"/>
    <property type="match status" value="1"/>
</dbReference>
<evidence type="ECO:0000313" key="12">
    <source>
        <dbReference type="EMBL" id="AOT72441.1"/>
    </source>
</evidence>
<dbReference type="Pfam" id="PF00486">
    <property type="entry name" value="Trans_reg_C"/>
    <property type="match status" value="1"/>
</dbReference>
<dbReference type="FunFam" id="3.40.50.2300:FF:000002">
    <property type="entry name" value="DNA-binding response regulator PhoP"/>
    <property type="match status" value="1"/>
</dbReference>
<dbReference type="KEGG" id="gfe:Gferi_24550"/>
<feature type="modified residue" description="4-aspartylphosphate" evidence="8">
    <location>
        <position position="51"/>
    </location>
</feature>
<evidence type="ECO:0000256" key="1">
    <source>
        <dbReference type="ARBA" id="ARBA00018672"/>
    </source>
</evidence>
<evidence type="ECO:0000259" key="10">
    <source>
        <dbReference type="PROSITE" id="PS50110"/>
    </source>
</evidence>
<keyword evidence="2 8" id="KW-0597">Phosphoprotein</keyword>
<evidence type="ECO:0000256" key="2">
    <source>
        <dbReference type="ARBA" id="ARBA00022553"/>
    </source>
</evidence>
<comment type="function">
    <text evidence="7">May play the central regulatory role in sporulation. It may be an element of the effector pathway responsible for the activation of sporulation genes in response to nutritional stress. Spo0A may act in concert with spo0H (a sigma factor) to control the expression of some genes that are critical to the sporulation process.</text>
</comment>
<feature type="domain" description="OmpR/PhoB-type" evidence="11">
    <location>
        <begin position="124"/>
        <end position="222"/>
    </location>
</feature>
<dbReference type="InterPro" id="IPR039420">
    <property type="entry name" value="WalR-like"/>
</dbReference>
<dbReference type="SUPFAM" id="SSF52172">
    <property type="entry name" value="CheY-like"/>
    <property type="match status" value="1"/>
</dbReference>
<dbReference type="RefSeq" id="WP_069980750.1">
    <property type="nucleotide sequence ID" value="NZ_CP017269.1"/>
</dbReference>
<dbReference type="GO" id="GO:0006355">
    <property type="term" value="P:regulation of DNA-templated transcription"/>
    <property type="evidence" value="ECO:0007669"/>
    <property type="project" value="InterPro"/>
</dbReference>
<sequence length="225" mass="26129">MKILLVEDEEMLSAIIAKGLRKVGYAVDTVFDGEEALEYYEIHEYDIIILDLNIPKIDGLNVLRTIRKKDTDTKILILSARTKVDERILGLDEGANDYLIKPFDFGELEARIRNLLRRNFSGTPTTIMLDNFIIDTNAKRVICDNNVLNLTRKEYSIFEYLILNKNKIISAEQLVEHIWDSEFDPFSNTLRYHIHTLKKKLSDFSNEEVIKTIRGQGYIIEEAQE</sequence>
<dbReference type="AlphaFoldDB" id="A0A1D8GND9"/>
<evidence type="ECO:0000256" key="5">
    <source>
        <dbReference type="ARBA" id="ARBA00023125"/>
    </source>
</evidence>
<dbReference type="InterPro" id="IPR001867">
    <property type="entry name" value="OmpR/PhoB-type_DNA-bd"/>
</dbReference>
<dbReference type="Proteomes" id="UP000095743">
    <property type="component" value="Chromosome"/>
</dbReference>
<dbReference type="InterPro" id="IPR011006">
    <property type="entry name" value="CheY-like_superfamily"/>
</dbReference>
<dbReference type="OrthoDB" id="9790442at2"/>
<evidence type="ECO:0000259" key="11">
    <source>
        <dbReference type="PROSITE" id="PS51755"/>
    </source>
</evidence>
<evidence type="ECO:0000256" key="6">
    <source>
        <dbReference type="ARBA" id="ARBA00023163"/>
    </source>
</evidence>
<protein>
    <recommendedName>
        <fullName evidence="1">Stage 0 sporulation protein A homolog</fullName>
    </recommendedName>
</protein>
<dbReference type="CDD" id="cd00383">
    <property type="entry name" value="trans_reg_C"/>
    <property type="match status" value="1"/>
</dbReference>